<keyword evidence="4 6" id="KW-0067">ATP-binding</keyword>
<feature type="domain" description="ABC transporter" evidence="5">
    <location>
        <begin position="28"/>
        <end position="245"/>
    </location>
</feature>
<evidence type="ECO:0000256" key="3">
    <source>
        <dbReference type="ARBA" id="ARBA00022741"/>
    </source>
</evidence>
<accession>A0ABR8G4Y3</accession>
<dbReference type="InterPro" id="IPR003593">
    <property type="entry name" value="AAA+_ATPase"/>
</dbReference>
<dbReference type="Gene3D" id="3.40.50.300">
    <property type="entry name" value="P-loop containing nucleotide triphosphate hydrolases"/>
    <property type="match status" value="1"/>
</dbReference>
<dbReference type="InterPro" id="IPR027417">
    <property type="entry name" value="P-loop_NTPase"/>
</dbReference>
<dbReference type="InterPro" id="IPR003439">
    <property type="entry name" value="ABC_transporter-like_ATP-bd"/>
</dbReference>
<evidence type="ECO:0000313" key="7">
    <source>
        <dbReference type="Proteomes" id="UP000603457"/>
    </source>
</evidence>
<dbReference type="InterPro" id="IPR050683">
    <property type="entry name" value="Bact_Polysacc_Export_ATP-bd"/>
</dbReference>
<proteinExistence type="inferred from homology"/>
<organism evidence="6 7">
    <name type="scientific">Nostoc spongiaeforme FACHB-130</name>
    <dbReference type="NCBI Taxonomy" id="1357510"/>
    <lineage>
        <taxon>Bacteria</taxon>
        <taxon>Bacillati</taxon>
        <taxon>Cyanobacteriota</taxon>
        <taxon>Cyanophyceae</taxon>
        <taxon>Nostocales</taxon>
        <taxon>Nostocaceae</taxon>
        <taxon>Nostoc</taxon>
    </lineage>
</organism>
<comment type="similarity">
    <text evidence="1">Belongs to the ABC transporter superfamily.</text>
</comment>
<dbReference type="EMBL" id="JACJTB010000068">
    <property type="protein sequence ID" value="MBD2598338.1"/>
    <property type="molecule type" value="Genomic_DNA"/>
</dbReference>
<dbReference type="PROSITE" id="PS50893">
    <property type="entry name" value="ABC_TRANSPORTER_2"/>
    <property type="match status" value="1"/>
</dbReference>
<dbReference type="PANTHER" id="PTHR46743:SF2">
    <property type="entry name" value="TEICHOIC ACIDS EXPORT ATP-BINDING PROTEIN TAGH"/>
    <property type="match status" value="1"/>
</dbReference>
<dbReference type="SUPFAM" id="SSF52540">
    <property type="entry name" value="P-loop containing nucleoside triphosphate hydrolases"/>
    <property type="match status" value="1"/>
</dbReference>
<protein>
    <submittedName>
        <fullName evidence="6">ABC transporter ATP-binding protein</fullName>
    </submittedName>
</protein>
<keyword evidence="3" id="KW-0547">Nucleotide-binding</keyword>
<evidence type="ECO:0000256" key="1">
    <source>
        <dbReference type="ARBA" id="ARBA00005417"/>
    </source>
</evidence>
<dbReference type="CDD" id="cd03220">
    <property type="entry name" value="ABC_KpsT_Wzt"/>
    <property type="match status" value="1"/>
</dbReference>
<dbReference type="GO" id="GO:0005524">
    <property type="term" value="F:ATP binding"/>
    <property type="evidence" value="ECO:0007669"/>
    <property type="project" value="UniProtKB-KW"/>
</dbReference>
<dbReference type="Pfam" id="PF00005">
    <property type="entry name" value="ABC_tran"/>
    <property type="match status" value="1"/>
</dbReference>
<evidence type="ECO:0000313" key="6">
    <source>
        <dbReference type="EMBL" id="MBD2598338.1"/>
    </source>
</evidence>
<evidence type="ECO:0000256" key="4">
    <source>
        <dbReference type="ARBA" id="ARBA00022840"/>
    </source>
</evidence>
<name>A0ABR8G4Y3_9NOSO</name>
<dbReference type="RefSeq" id="WP_190971006.1">
    <property type="nucleotide sequence ID" value="NZ_JACJTB010000068.1"/>
</dbReference>
<keyword evidence="2" id="KW-0813">Transport</keyword>
<reference evidence="6 7" key="1">
    <citation type="journal article" date="2020" name="ISME J.">
        <title>Comparative genomics reveals insights into cyanobacterial evolution and habitat adaptation.</title>
        <authorList>
            <person name="Chen M.Y."/>
            <person name="Teng W.K."/>
            <person name="Zhao L."/>
            <person name="Hu C.X."/>
            <person name="Zhou Y.K."/>
            <person name="Han B.P."/>
            <person name="Song L.R."/>
            <person name="Shu W.S."/>
        </authorList>
    </citation>
    <scope>NUCLEOTIDE SEQUENCE [LARGE SCALE GENOMIC DNA]</scope>
    <source>
        <strain evidence="6 7">FACHB-130</strain>
    </source>
</reference>
<dbReference type="PANTHER" id="PTHR46743">
    <property type="entry name" value="TEICHOIC ACIDS EXPORT ATP-BINDING PROTEIN TAGH"/>
    <property type="match status" value="1"/>
</dbReference>
<gene>
    <name evidence="6" type="ORF">H6G74_29015</name>
</gene>
<dbReference type="Proteomes" id="UP000603457">
    <property type="component" value="Unassembled WGS sequence"/>
</dbReference>
<dbReference type="InterPro" id="IPR015860">
    <property type="entry name" value="ABC_transpr_TagH-like"/>
</dbReference>
<sequence>MEVIRLDQVSLLRRTQEEFSYDLKKTLLSVLEGKYRQPTKKLVLDTIDLVVDKGEKIGIIGANGSGKSTMLKVICGILQPTNGTVRVRGKIAPLIELGAGFDPEISVMDNISLYGVLLGFSRAEMKERTSSILEFAELQDYALVPVKALSSGMVARLGFAIATDIQPDILILDEVLSVGDESFKNKCKKRIDRFWDNNTTILVVSHDLHFIKESCKMAIWLDKGVIQSQGQAQEVVKSYLEKVNSQ</sequence>
<evidence type="ECO:0000256" key="2">
    <source>
        <dbReference type="ARBA" id="ARBA00022448"/>
    </source>
</evidence>
<keyword evidence="7" id="KW-1185">Reference proteome</keyword>
<dbReference type="SMART" id="SM00382">
    <property type="entry name" value="AAA"/>
    <property type="match status" value="1"/>
</dbReference>
<comment type="caution">
    <text evidence="6">The sequence shown here is derived from an EMBL/GenBank/DDBJ whole genome shotgun (WGS) entry which is preliminary data.</text>
</comment>
<evidence type="ECO:0000259" key="5">
    <source>
        <dbReference type="PROSITE" id="PS50893"/>
    </source>
</evidence>